<dbReference type="EMBL" id="BTSX01000006">
    <property type="protein sequence ID" value="GMT05793.1"/>
    <property type="molecule type" value="Genomic_DNA"/>
</dbReference>
<protein>
    <submittedName>
        <fullName evidence="1">Uncharacterized protein</fullName>
    </submittedName>
</protein>
<dbReference type="Proteomes" id="UP001432027">
    <property type="component" value="Unassembled WGS sequence"/>
</dbReference>
<organism evidence="1 2">
    <name type="scientific">Pristionchus entomophagus</name>
    <dbReference type="NCBI Taxonomy" id="358040"/>
    <lineage>
        <taxon>Eukaryota</taxon>
        <taxon>Metazoa</taxon>
        <taxon>Ecdysozoa</taxon>
        <taxon>Nematoda</taxon>
        <taxon>Chromadorea</taxon>
        <taxon>Rhabditida</taxon>
        <taxon>Rhabditina</taxon>
        <taxon>Diplogasteromorpha</taxon>
        <taxon>Diplogasteroidea</taxon>
        <taxon>Neodiplogasteridae</taxon>
        <taxon>Pristionchus</taxon>
    </lineage>
</organism>
<accession>A0AAV5UGH4</accession>
<gene>
    <name evidence="1" type="ORF">PENTCL1PPCAC_27967</name>
</gene>
<evidence type="ECO:0000313" key="2">
    <source>
        <dbReference type="Proteomes" id="UP001432027"/>
    </source>
</evidence>
<comment type="caution">
    <text evidence="1">The sequence shown here is derived from an EMBL/GenBank/DDBJ whole genome shotgun (WGS) entry which is preliminary data.</text>
</comment>
<keyword evidence="2" id="KW-1185">Reference proteome</keyword>
<name>A0AAV5UGH4_9BILA</name>
<sequence length="72" mass="8275">MSSFWFSIRALFHRGCTPTVDIRVFDSSNQNLLATLFVNGFRVDLENPCNDRCVPEQITAINVDEILDERLN</sequence>
<dbReference type="AlphaFoldDB" id="A0AAV5UGH4"/>
<proteinExistence type="predicted"/>
<reference evidence="1" key="1">
    <citation type="submission" date="2023-10" db="EMBL/GenBank/DDBJ databases">
        <title>Genome assembly of Pristionchus species.</title>
        <authorList>
            <person name="Yoshida K."/>
            <person name="Sommer R.J."/>
        </authorList>
    </citation>
    <scope>NUCLEOTIDE SEQUENCE</scope>
    <source>
        <strain evidence="1">RS0144</strain>
    </source>
</reference>
<evidence type="ECO:0000313" key="1">
    <source>
        <dbReference type="EMBL" id="GMT05793.1"/>
    </source>
</evidence>